<name>A0ABP8JLL2_9ACTN</name>
<keyword evidence="2" id="KW-1185">Reference proteome</keyword>
<evidence type="ECO:0008006" key="3">
    <source>
        <dbReference type="Google" id="ProtNLM"/>
    </source>
</evidence>
<organism evidence="1 2">
    <name type="scientific">Tsukamurella soli</name>
    <dbReference type="NCBI Taxonomy" id="644556"/>
    <lineage>
        <taxon>Bacteria</taxon>
        <taxon>Bacillati</taxon>
        <taxon>Actinomycetota</taxon>
        <taxon>Actinomycetes</taxon>
        <taxon>Mycobacteriales</taxon>
        <taxon>Tsukamurellaceae</taxon>
        <taxon>Tsukamurella</taxon>
    </lineage>
</organism>
<gene>
    <name evidence="1" type="ORF">GCM10023147_22730</name>
</gene>
<proteinExistence type="predicted"/>
<evidence type="ECO:0000313" key="2">
    <source>
        <dbReference type="Proteomes" id="UP001500635"/>
    </source>
</evidence>
<comment type="caution">
    <text evidence="1">The sequence shown here is derived from an EMBL/GenBank/DDBJ whole genome shotgun (WGS) entry which is preliminary data.</text>
</comment>
<evidence type="ECO:0000313" key="1">
    <source>
        <dbReference type="EMBL" id="GAA4392704.1"/>
    </source>
</evidence>
<sequence length="107" mass="12717">MNPHRPRRPREDGAALRYLAQWRRHVQTVERLMRSQRYISTRCPCCDPGMVQDDARARLERLMRNGGRRAHRLRVAVEEIDQRFRDVTVEGGGPRASAWWERRVPRA</sequence>
<reference evidence="2" key="1">
    <citation type="journal article" date="2019" name="Int. J. Syst. Evol. Microbiol.">
        <title>The Global Catalogue of Microorganisms (GCM) 10K type strain sequencing project: providing services to taxonomists for standard genome sequencing and annotation.</title>
        <authorList>
            <consortium name="The Broad Institute Genomics Platform"/>
            <consortium name="The Broad Institute Genome Sequencing Center for Infectious Disease"/>
            <person name="Wu L."/>
            <person name="Ma J."/>
        </authorList>
    </citation>
    <scope>NUCLEOTIDE SEQUENCE [LARGE SCALE GENOMIC DNA]</scope>
    <source>
        <strain evidence="2">JCM 17688</strain>
    </source>
</reference>
<protein>
    <recommendedName>
        <fullName evidence="3">Transposase</fullName>
    </recommendedName>
</protein>
<dbReference type="Proteomes" id="UP001500635">
    <property type="component" value="Unassembled WGS sequence"/>
</dbReference>
<accession>A0ABP8JLL2</accession>
<dbReference type="EMBL" id="BAABFR010000030">
    <property type="protein sequence ID" value="GAA4392704.1"/>
    <property type="molecule type" value="Genomic_DNA"/>
</dbReference>